<dbReference type="RefSeq" id="XP_005708212.1">
    <property type="nucleotide sequence ID" value="XM_005708155.1"/>
</dbReference>
<dbReference type="Gramene" id="EME31692">
    <property type="protein sequence ID" value="EME31692"/>
    <property type="gene ID" value="Gasu_10710"/>
</dbReference>
<keyword evidence="1" id="KW-0472">Membrane</keyword>
<proteinExistence type="predicted"/>
<dbReference type="GeneID" id="17090319"/>
<dbReference type="Proteomes" id="UP000030680">
    <property type="component" value="Unassembled WGS sequence"/>
</dbReference>
<sequence>MTRECCLSTNDMLSSLRLKKVLALLYILLCIYHLCLNDLEFTKTPCLKLFSLSGYILQRILSLELHSNIDMMEHSAYHRYNTYREPLIMVIPFTSGQIERVLHMLSLFERVPPCRPQGRPVRHLPTVLFYYHASLETHFGKWIQQNISQVWNALPISIRDCFSYDILWKSANLTGIRDLYSKWDSEAYSAGTNNMFYGIMRDCSITRKYQYMFYCEPDVSPIRSGWLDKLVELSLLSDQHKVWMIGSVYMGHDFGAVISWALQYTRTAWKHLNGNALYRLGDASFLRYLYYVEKKYYPFSFDMIC</sequence>
<keyword evidence="3" id="KW-1185">Reference proteome</keyword>
<accession>M2XNC5</accession>
<organism evidence="2 3">
    <name type="scientific">Galdieria sulphuraria</name>
    <name type="common">Red alga</name>
    <dbReference type="NCBI Taxonomy" id="130081"/>
    <lineage>
        <taxon>Eukaryota</taxon>
        <taxon>Rhodophyta</taxon>
        <taxon>Bangiophyceae</taxon>
        <taxon>Galdieriales</taxon>
        <taxon>Galdieriaceae</taxon>
        <taxon>Galdieria</taxon>
    </lineage>
</organism>
<feature type="transmembrane region" description="Helical" evidence="1">
    <location>
        <begin position="21"/>
        <end position="39"/>
    </location>
</feature>
<protein>
    <submittedName>
        <fullName evidence="2">Uncharacterized protein</fullName>
    </submittedName>
</protein>
<evidence type="ECO:0000313" key="3">
    <source>
        <dbReference type="Proteomes" id="UP000030680"/>
    </source>
</evidence>
<evidence type="ECO:0000256" key="1">
    <source>
        <dbReference type="SAM" id="Phobius"/>
    </source>
</evidence>
<dbReference type="KEGG" id="gsl:Gasu_10710"/>
<keyword evidence="1" id="KW-1133">Transmembrane helix</keyword>
<dbReference type="eggNOG" id="ENOG502QQEE">
    <property type="taxonomic scope" value="Eukaryota"/>
</dbReference>
<name>M2XNC5_GALSU</name>
<dbReference type="OrthoDB" id="540503at2759"/>
<gene>
    <name evidence="2" type="ORF">Gasu_10710</name>
</gene>
<keyword evidence="1" id="KW-0812">Transmembrane</keyword>
<dbReference type="AlphaFoldDB" id="M2XNC5"/>
<dbReference type="EMBL" id="KB454490">
    <property type="protein sequence ID" value="EME31692.1"/>
    <property type="molecule type" value="Genomic_DNA"/>
</dbReference>
<reference evidence="3" key="1">
    <citation type="journal article" date="2013" name="Science">
        <title>Gene transfer from bacteria and archaea facilitated evolution of an extremophilic eukaryote.</title>
        <authorList>
            <person name="Schonknecht G."/>
            <person name="Chen W.H."/>
            <person name="Ternes C.M."/>
            <person name="Barbier G.G."/>
            <person name="Shrestha R.P."/>
            <person name="Stanke M."/>
            <person name="Brautigam A."/>
            <person name="Baker B.J."/>
            <person name="Banfield J.F."/>
            <person name="Garavito R.M."/>
            <person name="Carr K."/>
            <person name="Wilkerson C."/>
            <person name="Rensing S.A."/>
            <person name="Gagneul D."/>
            <person name="Dickenson N.E."/>
            <person name="Oesterhelt C."/>
            <person name="Lercher M.J."/>
            <person name="Weber A.P."/>
        </authorList>
    </citation>
    <scope>NUCLEOTIDE SEQUENCE [LARGE SCALE GENOMIC DNA]</scope>
    <source>
        <strain evidence="3">074W</strain>
    </source>
</reference>
<evidence type="ECO:0000313" key="2">
    <source>
        <dbReference type="EMBL" id="EME31692.1"/>
    </source>
</evidence>